<evidence type="ECO:0000313" key="2">
    <source>
        <dbReference type="EMBL" id="KKP71828.1"/>
    </source>
</evidence>
<name>A0A0G0BR28_9BACT</name>
<dbReference type="Pfam" id="PF00078">
    <property type="entry name" value="RVT_1"/>
    <property type="match status" value="1"/>
</dbReference>
<evidence type="ECO:0000259" key="1">
    <source>
        <dbReference type="PROSITE" id="PS50878"/>
    </source>
</evidence>
<gene>
    <name evidence="2" type="ORF">UR70_C0018G0018</name>
</gene>
<proteinExistence type="predicted"/>
<dbReference type="PANTHER" id="PTHR34047">
    <property type="entry name" value="NUCLEAR INTRON MATURASE 1, MITOCHONDRIAL-RELATED"/>
    <property type="match status" value="1"/>
</dbReference>
<dbReference type="PROSITE" id="PS50878">
    <property type="entry name" value="RT_POL"/>
    <property type="match status" value="1"/>
</dbReference>
<protein>
    <submittedName>
        <fullName evidence="2">Retron-type reverse transcriptase</fullName>
    </submittedName>
</protein>
<keyword evidence="2" id="KW-0548">Nucleotidyltransferase</keyword>
<comment type="caution">
    <text evidence="2">The sequence shown here is derived from an EMBL/GenBank/DDBJ whole genome shotgun (WGS) entry which is preliminary data.</text>
</comment>
<organism evidence="2 3">
    <name type="scientific">Candidatus Nomurabacteria bacterium GW2011_GWB1_35_20</name>
    <dbReference type="NCBI Taxonomy" id="1618740"/>
    <lineage>
        <taxon>Bacteria</taxon>
        <taxon>Candidatus Nomuraibacteriota</taxon>
    </lineage>
</organism>
<dbReference type="EMBL" id="LBQE01000018">
    <property type="protein sequence ID" value="KKP71828.1"/>
    <property type="molecule type" value="Genomic_DNA"/>
</dbReference>
<accession>A0A0G0BR28</accession>
<dbReference type="PATRIC" id="fig|1618740.3.peg.566"/>
<dbReference type="PANTHER" id="PTHR34047:SF8">
    <property type="entry name" value="PROTEIN YKFC"/>
    <property type="match status" value="1"/>
</dbReference>
<dbReference type="InterPro" id="IPR000477">
    <property type="entry name" value="RT_dom"/>
</dbReference>
<reference evidence="2 3" key="1">
    <citation type="journal article" date="2015" name="Nature">
        <title>rRNA introns, odd ribosomes, and small enigmatic genomes across a large radiation of phyla.</title>
        <authorList>
            <person name="Brown C.T."/>
            <person name="Hug L.A."/>
            <person name="Thomas B.C."/>
            <person name="Sharon I."/>
            <person name="Castelle C.J."/>
            <person name="Singh A."/>
            <person name="Wilkins M.J."/>
            <person name="Williams K.H."/>
            <person name="Banfield J.F."/>
        </authorList>
    </citation>
    <scope>NUCLEOTIDE SEQUENCE [LARGE SCALE GENOMIC DNA]</scope>
</reference>
<keyword evidence="2" id="KW-0808">Transferase</keyword>
<dbReference type="Proteomes" id="UP000034923">
    <property type="component" value="Unassembled WGS sequence"/>
</dbReference>
<feature type="domain" description="Reverse transcriptase" evidence="1">
    <location>
        <begin position="53"/>
        <end position="278"/>
    </location>
</feature>
<sequence>MRRGGAVKSLFHNVISLSNLLQAWKEFKRCKTKKTDVAEFEFDLENNLFSLHQELINKTYKPTKYQAFFVHDPKRRHIHKAIVLDRVLNQAIFRILYPIFDKHFISDSYSSRVKKGTHEASRRLFIALRKKSENWKRPVFVLKCDIRKFFDSIDHIILFELIKKKILDIDTLWLISIILQSFEKSSNTGLPLGNATSQLFANIYLNELDQFIKHKLEVKHYFRYADDFVILQNNKIYLENLLEQTEDFLKNNLKLNLHPDKVFIRKLKQGIDFVGYVILPDVTVLRTKTKKRILKKLKKAQKEFLAGKISKNEFQQIQASYIGVLKHCRSNKIKREIKKRMVAFKI</sequence>
<dbReference type="SUPFAM" id="SSF56672">
    <property type="entry name" value="DNA/RNA polymerases"/>
    <property type="match status" value="1"/>
</dbReference>
<keyword evidence="2" id="KW-0695">RNA-directed DNA polymerase</keyword>
<dbReference type="InterPro" id="IPR051083">
    <property type="entry name" value="GrpII_Intron_Splice-Mob/Def"/>
</dbReference>
<dbReference type="AlphaFoldDB" id="A0A0G0BR28"/>
<dbReference type="InterPro" id="IPR043502">
    <property type="entry name" value="DNA/RNA_pol_sf"/>
</dbReference>
<dbReference type="CDD" id="cd01651">
    <property type="entry name" value="RT_G2_intron"/>
    <property type="match status" value="1"/>
</dbReference>
<dbReference type="GO" id="GO:0003964">
    <property type="term" value="F:RNA-directed DNA polymerase activity"/>
    <property type="evidence" value="ECO:0007669"/>
    <property type="project" value="UniProtKB-KW"/>
</dbReference>
<evidence type="ECO:0000313" key="3">
    <source>
        <dbReference type="Proteomes" id="UP000034923"/>
    </source>
</evidence>